<evidence type="ECO:0000313" key="1">
    <source>
        <dbReference type="EMBL" id="MFC6182063.1"/>
    </source>
</evidence>
<evidence type="ECO:0000313" key="2">
    <source>
        <dbReference type="Proteomes" id="UP001596282"/>
    </source>
</evidence>
<sequence length="263" mass="29030">MRRQVVIGVMVVLVSWVMASLNLVTRRLRAATAPVTPIVMVPGSHATANRFDQLVTLLNRQSTSPHSLLKVTVQRDGTCQVQGQFRPEKAAPMIVIGFADNADGVQNIRRQANWVRVALTALVQRYQFHHVQFLGHSNGGLALTYFLEHDAATVPVTVHKLMTIAAPYNLTDANDHGETVMLKSLIACHHQLPKRLTVYAVAGAKTYNTDGEVPLASALAGRYIYQGQVKAYTELTVTGSQTQHSQLLQNQQIVQLVRNFMLT</sequence>
<dbReference type="Pfam" id="PF06028">
    <property type="entry name" value="DUF915"/>
    <property type="match status" value="1"/>
</dbReference>
<reference evidence="2" key="1">
    <citation type="journal article" date="2019" name="Int. J. Syst. Evol. Microbiol.">
        <title>The Global Catalogue of Microorganisms (GCM) 10K type strain sequencing project: providing services to taxonomists for standard genome sequencing and annotation.</title>
        <authorList>
            <consortium name="The Broad Institute Genomics Platform"/>
            <consortium name="The Broad Institute Genome Sequencing Center for Infectious Disease"/>
            <person name="Wu L."/>
            <person name="Ma J."/>
        </authorList>
    </citation>
    <scope>NUCLEOTIDE SEQUENCE [LARGE SCALE GENOMIC DNA]</scope>
    <source>
        <strain evidence="2">CCM 8933</strain>
    </source>
</reference>
<dbReference type="Proteomes" id="UP001596282">
    <property type="component" value="Unassembled WGS sequence"/>
</dbReference>
<organism evidence="1 2">
    <name type="scientific">Lactiplantibacillus daowaiensis</name>
    <dbReference type="NCBI Taxonomy" id="2559918"/>
    <lineage>
        <taxon>Bacteria</taxon>
        <taxon>Bacillati</taxon>
        <taxon>Bacillota</taxon>
        <taxon>Bacilli</taxon>
        <taxon>Lactobacillales</taxon>
        <taxon>Lactobacillaceae</taxon>
        <taxon>Lactiplantibacillus</taxon>
    </lineage>
</organism>
<gene>
    <name evidence="1" type="ORF">ACFP5Y_12580</name>
</gene>
<dbReference type="SUPFAM" id="SSF53474">
    <property type="entry name" value="alpha/beta-Hydrolases"/>
    <property type="match status" value="1"/>
</dbReference>
<dbReference type="InterPro" id="IPR029058">
    <property type="entry name" value="AB_hydrolase_fold"/>
</dbReference>
<protein>
    <submittedName>
        <fullName evidence="1">Alpha/beta hydrolase</fullName>
    </submittedName>
</protein>
<name>A0ABW1S2P7_9LACO</name>
<proteinExistence type="predicted"/>
<accession>A0ABW1S2P7</accession>
<dbReference type="Gene3D" id="3.40.50.1820">
    <property type="entry name" value="alpha/beta hydrolase"/>
    <property type="match status" value="1"/>
</dbReference>
<dbReference type="EMBL" id="JBHSSC010000043">
    <property type="protein sequence ID" value="MFC6182063.1"/>
    <property type="molecule type" value="Genomic_DNA"/>
</dbReference>
<keyword evidence="2" id="KW-1185">Reference proteome</keyword>
<dbReference type="InterPro" id="IPR010315">
    <property type="entry name" value="DUF915_hydro-like"/>
</dbReference>
<keyword evidence="1" id="KW-0378">Hydrolase</keyword>
<comment type="caution">
    <text evidence="1">The sequence shown here is derived from an EMBL/GenBank/DDBJ whole genome shotgun (WGS) entry which is preliminary data.</text>
</comment>
<dbReference type="GO" id="GO:0016787">
    <property type="term" value="F:hydrolase activity"/>
    <property type="evidence" value="ECO:0007669"/>
    <property type="project" value="UniProtKB-KW"/>
</dbReference>
<dbReference type="RefSeq" id="WP_379832480.1">
    <property type="nucleotide sequence ID" value="NZ_JBHSSC010000043.1"/>
</dbReference>